<feature type="domain" description="Activator of Hsp90 ATPase homologue 1/2-like C-terminal" evidence="2">
    <location>
        <begin position="21"/>
        <end position="168"/>
    </location>
</feature>
<dbReference type="Pfam" id="PF08327">
    <property type="entry name" value="AHSA1"/>
    <property type="match status" value="1"/>
</dbReference>
<comment type="caution">
    <text evidence="3">The sequence shown here is derived from an EMBL/GenBank/DDBJ whole genome shotgun (WGS) entry which is preliminary data.</text>
</comment>
<reference evidence="3 4" key="1">
    <citation type="submission" date="2018-09" db="EMBL/GenBank/DDBJ databases">
        <title>Cohnella cavernae sp. nov., isolated from a karst cave.</title>
        <authorList>
            <person name="Zhu H."/>
        </authorList>
    </citation>
    <scope>NUCLEOTIDE SEQUENCE [LARGE SCALE GENOMIC DNA]</scope>
    <source>
        <strain evidence="3 4">K2E09-144</strain>
    </source>
</reference>
<keyword evidence="4" id="KW-1185">Reference proteome</keyword>
<evidence type="ECO:0000256" key="1">
    <source>
        <dbReference type="ARBA" id="ARBA00006817"/>
    </source>
</evidence>
<dbReference type="SUPFAM" id="SSF55961">
    <property type="entry name" value="Bet v1-like"/>
    <property type="match status" value="1"/>
</dbReference>
<dbReference type="Gene3D" id="3.30.530.20">
    <property type="match status" value="1"/>
</dbReference>
<dbReference type="OrthoDB" id="118413at2"/>
<evidence type="ECO:0000313" key="3">
    <source>
        <dbReference type="EMBL" id="RIE01126.1"/>
    </source>
</evidence>
<comment type="similarity">
    <text evidence="1">Belongs to the AHA1 family.</text>
</comment>
<sequence>MNENISAEENAAELLITRSVNAPRELVFKVCTEPEHLSRWWGPKGFDMHVSKLELRPGGVFHYSQRSPEGQVMWGKFVYREITAPERLLFTSAFSDEEGNTVRAPFSATWPLEILNDWQFFESDGKTTMTMRGTPVSPTDDELATFKNAKSMLQQGFAGTFQQLENYLFELTEGSR</sequence>
<dbReference type="RefSeq" id="WP_119151390.1">
    <property type="nucleotide sequence ID" value="NZ_JBHSOV010000041.1"/>
</dbReference>
<name>A0A398CD66_9BACL</name>
<evidence type="ECO:0000259" key="2">
    <source>
        <dbReference type="Pfam" id="PF08327"/>
    </source>
</evidence>
<dbReference type="CDD" id="cd07814">
    <property type="entry name" value="SRPBCC_CalC_Aha1-like"/>
    <property type="match status" value="1"/>
</dbReference>
<evidence type="ECO:0000313" key="4">
    <source>
        <dbReference type="Proteomes" id="UP000266340"/>
    </source>
</evidence>
<organism evidence="3 4">
    <name type="scientific">Cohnella faecalis</name>
    <dbReference type="NCBI Taxonomy" id="2315694"/>
    <lineage>
        <taxon>Bacteria</taxon>
        <taxon>Bacillati</taxon>
        <taxon>Bacillota</taxon>
        <taxon>Bacilli</taxon>
        <taxon>Bacillales</taxon>
        <taxon>Paenibacillaceae</taxon>
        <taxon>Cohnella</taxon>
    </lineage>
</organism>
<accession>A0A398CD66</accession>
<proteinExistence type="inferred from homology"/>
<dbReference type="InterPro" id="IPR013538">
    <property type="entry name" value="ASHA1/2-like_C"/>
</dbReference>
<dbReference type="InterPro" id="IPR023393">
    <property type="entry name" value="START-like_dom_sf"/>
</dbReference>
<dbReference type="AlphaFoldDB" id="A0A398CD66"/>
<protein>
    <submittedName>
        <fullName evidence="3">SRPBCC domain-containing protein</fullName>
    </submittedName>
</protein>
<dbReference type="EMBL" id="QXJM01000040">
    <property type="protein sequence ID" value="RIE01126.1"/>
    <property type="molecule type" value="Genomic_DNA"/>
</dbReference>
<gene>
    <name evidence="3" type="ORF">D3H35_22175</name>
</gene>
<dbReference type="Proteomes" id="UP000266340">
    <property type="component" value="Unassembled WGS sequence"/>
</dbReference>